<keyword evidence="1" id="KW-0560">Oxidoreductase</keyword>
<sequence length="298" mass="31492">MAGIALLPTFLQGVDFAGEHIFYDGAPAQADLERAGFFVPEYMGPKSTVEVLLDMPALEVVQLLTAGFDYVLPYLPTGVKLCNAAGVHDASTAELAIGLMVSSLRGLDVAARNMVSGTWQHETRPSLADRSVLVLGAGGVGQAIRTRLEPFETTVTMIGRTARTGVHAVSELESLLPTADVVVIAVPLDVTTEGLVDLQFLQRMKAGALLVNVARGRVVATDALIAQLHAGNISAALDVTDPEPLPPDHPLWSCPNLLISPHVGGDTSAFGPRATSLVRDQLVRWAAGQELRNVIPTP</sequence>
<dbReference type="SUPFAM" id="SSF51735">
    <property type="entry name" value="NAD(P)-binding Rossmann-fold domains"/>
    <property type="match status" value="1"/>
</dbReference>
<keyword evidence="2" id="KW-0520">NAD</keyword>
<evidence type="ECO:0000259" key="3">
    <source>
        <dbReference type="Pfam" id="PF00389"/>
    </source>
</evidence>
<dbReference type="Gene3D" id="3.40.50.720">
    <property type="entry name" value="NAD(P)-binding Rossmann-like Domain"/>
    <property type="match status" value="2"/>
</dbReference>
<feature type="domain" description="D-isomer specific 2-hydroxyacid dehydrogenase NAD-binding" evidence="4">
    <location>
        <begin position="97"/>
        <end position="264"/>
    </location>
</feature>
<dbReference type="PANTHER" id="PTHR10996:SF178">
    <property type="entry name" value="2-HYDROXYACID DEHYDROGENASE YGL185C-RELATED"/>
    <property type="match status" value="1"/>
</dbReference>
<evidence type="ECO:0000256" key="2">
    <source>
        <dbReference type="ARBA" id="ARBA00023027"/>
    </source>
</evidence>
<dbReference type="InterPro" id="IPR036291">
    <property type="entry name" value="NAD(P)-bd_dom_sf"/>
</dbReference>
<evidence type="ECO:0000259" key="4">
    <source>
        <dbReference type="Pfam" id="PF02826"/>
    </source>
</evidence>
<organism evidence="5">
    <name type="scientific">freshwater metagenome</name>
    <dbReference type="NCBI Taxonomy" id="449393"/>
    <lineage>
        <taxon>unclassified sequences</taxon>
        <taxon>metagenomes</taxon>
        <taxon>ecological metagenomes</taxon>
    </lineage>
</organism>
<dbReference type="InterPro" id="IPR006139">
    <property type="entry name" value="D-isomer_2_OHA_DH_cat_dom"/>
</dbReference>
<dbReference type="AlphaFoldDB" id="A0A6J6R601"/>
<dbReference type="InterPro" id="IPR006140">
    <property type="entry name" value="D-isomer_DH_NAD-bd"/>
</dbReference>
<reference evidence="5" key="1">
    <citation type="submission" date="2020-05" db="EMBL/GenBank/DDBJ databases">
        <authorList>
            <person name="Chiriac C."/>
            <person name="Salcher M."/>
            <person name="Ghai R."/>
            <person name="Kavagutti S V."/>
        </authorList>
    </citation>
    <scope>NUCLEOTIDE SEQUENCE</scope>
</reference>
<dbReference type="Pfam" id="PF02826">
    <property type="entry name" value="2-Hacid_dh_C"/>
    <property type="match status" value="1"/>
</dbReference>
<dbReference type="InterPro" id="IPR050223">
    <property type="entry name" value="D-isomer_2-hydroxyacid_DH"/>
</dbReference>
<dbReference type="GO" id="GO:0051287">
    <property type="term" value="F:NAD binding"/>
    <property type="evidence" value="ECO:0007669"/>
    <property type="project" value="InterPro"/>
</dbReference>
<dbReference type="PANTHER" id="PTHR10996">
    <property type="entry name" value="2-HYDROXYACID DEHYDROGENASE-RELATED"/>
    <property type="match status" value="1"/>
</dbReference>
<dbReference type="GO" id="GO:0030267">
    <property type="term" value="F:glyoxylate reductase (NADPH) activity"/>
    <property type="evidence" value="ECO:0007669"/>
    <property type="project" value="TreeGrafter"/>
</dbReference>
<evidence type="ECO:0000313" key="5">
    <source>
        <dbReference type="EMBL" id="CAB4716908.1"/>
    </source>
</evidence>
<protein>
    <submittedName>
        <fullName evidence="5">Unannotated protein</fullName>
    </submittedName>
</protein>
<dbReference type="CDD" id="cd12166">
    <property type="entry name" value="2-Hacid_dh_7"/>
    <property type="match status" value="1"/>
</dbReference>
<dbReference type="EMBL" id="CAEZXZ010000241">
    <property type="protein sequence ID" value="CAB4716908.1"/>
    <property type="molecule type" value="Genomic_DNA"/>
</dbReference>
<dbReference type="GO" id="GO:0016618">
    <property type="term" value="F:hydroxypyruvate reductase [NAD(P)H] activity"/>
    <property type="evidence" value="ECO:0007669"/>
    <property type="project" value="TreeGrafter"/>
</dbReference>
<name>A0A6J6R601_9ZZZZ</name>
<feature type="domain" description="D-isomer specific 2-hydroxyacid dehydrogenase catalytic" evidence="3">
    <location>
        <begin position="46"/>
        <end position="295"/>
    </location>
</feature>
<gene>
    <name evidence="5" type="ORF">UFOPK2625_01314</name>
</gene>
<accession>A0A6J6R601</accession>
<evidence type="ECO:0000256" key="1">
    <source>
        <dbReference type="ARBA" id="ARBA00023002"/>
    </source>
</evidence>
<dbReference type="Pfam" id="PF00389">
    <property type="entry name" value="2-Hacid_dh"/>
    <property type="match status" value="1"/>
</dbReference>
<proteinExistence type="predicted"/>
<dbReference type="GO" id="GO:0005829">
    <property type="term" value="C:cytosol"/>
    <property type="evidence" value="ECO:0007669"/>
    <property type="project" value="TreeGrafter"/>
</dbReference>